<gene>
    <name evidence="10" type="ORF">C7450_101896</name>
</gene>
<dbReference type="RefSeq" id="WP_110373122.1">
    <property type="nucleotide sequence ID" value="NZ_JAHBRY010000001.1"/>
</dbReference>
<reference evidence="10 11" key="1">
    <citation type="submission" date="2018-05" db="EMBL/GenBank/DDBJ databases">
        <title>Genomic Encyclopedia of Type Strains, Phase IV (KMG-IV): sequencing the most valuable type-strain genomes for metagenomic binning, comparative biology and taxonomic classification.</title>
        <authorList>
            <person name="Goeker M."/>
        </authorList>
    </citation>
    <scope>NUCLEOTIDE SEQUENCE [LARGE SCALE GENOMIC DNA]</scope>
    <source>
        <strain evidence="10 11">DSM 6462</strain>
    </source>
</reference>
<dbReference type="GO" id="GO:0046872">
    <property type="term" value="F:metal ion binding"/>
    <property type="evidence" value="ECO:0007669"/>
    <property type="project" value="InterPro"/>
</dbReference>
<dbReference type="PROSITE" id="PS50975">
    <property type="entry name" value="ATP_GRASP"/>
    <property type="match status" value="1"/>
</dbReference>
<dbReference type="PROSITE" id="PS00866">
    <property type="entry name" value="CPSASE_1"/>
    <property type="match status" value="1"/>
</dbReference>
<keyword evidence="3 6" id="KW-0547">Nucleotide-binding</keyword>
<dbReference type="GO" id="GO:0005524">
    <property type="term" value="F:ATP binding"/>
    <property type="evidence" value="ECO:0007669"/>
    <property type="project" value="UniProtKB-UniRule"/>
</dbReference>
<dbReference type="OrthoDB" id="9763189at2"/>
<dbReference type="InterPro" id="IPR000089">
    <property type="entry name" value="Biotin_lipoyl"/>
</dbReference>
<dbReference type="InterPro" id="IPR005482">
    <property type="entry name" value="Biotin_COase_C"/>
</dbReference>
<dbReference type="SUPFAM" id="SSF52440">
    <property type="entry name" value="PreATP-grasp domain"/>
    <property type="match status" value="1"/>
</dbReference>
<dbReference type="Gene3D" id="3.30.470.20">
    <property type="entry name" value="ATP-grasp fold, B domain"/>
    <property type="match status" value="1"/>
</dbReference>
<dbReference type="GO" id="GO:0016874">
    <property type="term" value="F:ligase activity"/>
    <property type="evidence" value="ECO:0007669"/>
    <property type="project" value="UniProtKB-KW"/>
</dbReference>
<accession>A0A2V3UJE0</accession>
<dbReference type="EMBL" id="QJJK01000001">
    <property type="protein sequence ID" value="PXW65133.1"/>
    <property type="molecule type" value="Genomic_DNA"/>
</dbReference>
<dbReference type="Pfam" id="PF02786">
    <property type="entry name" value="CPSase_L_D2"/>
    <property type="match status" value="1"/>
</dbReference>
<comment type="caution">
    <text evidence="10">The sequence shown here is derived from an EMBL/GenBank/DDBJ whole genome shotgun (WGS) entry which is preliminary data.</text>
</comment>
<evidence type="ECO:0000256" key="4">
    <source>
        <dbReference type="ARBA" id="ARBA00022840"/>
    </source>
</evidence>
<evidence type="ECO:0000256" key="2">
    <source>
        <dbReference type="ARBA" id="ARBA00022598"/>
    </source>
</evidence>
<evidence type="ECO:0000259" key="9">
    <source>
        <dbReference type="PROSITE" id="PS50979"/>
    </source>
</evidence>
<dbReference type="InterPro" id="IPR050856">
    <property type="entry name" value="Biotin_carboxylase_complex"/>
</dbReference>
<dbReference type="InterPro" id="IPR005481">
    <property type="entry name" value="BC-like_N"/>
</dbReference>
<dbReference type="FunFam" id="3.40.50.20:FF:000010">
    <property type="entry name" value="Propionyl-CoA carboxylase subunit alpha"/>
    <property type="match status" value="1"/>
</dbReference>
<feature type="domain" description="Biotin carboxylation" evidence="9">
    <location>
        <begin position="1"/>
        <end position="446"/>
    </location>
</feature>
<keyword evidence="4 6" id="KW-0067">ATP-binding</keyword>
<dbReference type="InterPro" id="IPR011761">
    <property type="entry name" value="ATP-grasp"/>
</dbReference>
<keyword evidence="5" id="KW-0092">Biotin</keyword>
<dbReference type="SUPFAM" id="SSF51230">
    <property type="entry name" value="Single hybrid motif"/>
    <property type="match status" value="1"/>
</dbReference>
<dbReference type="InterPro" id="IPR011764">
    <property type="entry name" value="Biotin_carboxylation_dom"/>
</dbReference>
<evidence type="ECO:0000313" key="10">
    <source>
        <dbReference type="EMBL" id="PXW65133.1"/>
    </source>
</evidence>
<organism evidence="10 11">
    <name type="scientific">Chelatococcus asaccharovorans</name>
    <dbReference type="NCBI Taxonomy" id="28210"/>
    <lineage>
        <taxon>Bacteria</taxon>
        <taxon>Pseudomonadati</taxon>
        <taxon>Pseudomonadota</taxon>
        <taxon>Alphaproteobacteria</taxon>
        <taxon>Hyphomicrobiales</taxon>
        <taxon>Chelatococcaceae</taxon>
        <taxon>Chelatococcus</taxon>
    </lineage>
</organism>
<dbReference type="PANTHER" id="PTHR18866:SF33">
    <property type="entry name" value="METHYLCROTONOYL-COA CARBOXYLASE SUBUNIT ALPHA, MITOCHONDRIAL-RELATED"/>
    <property type="match status" value="1"/>
</dbReference>
<dbReference type="PROSITE" id="PS50968">
    <property type="entry name" value="BIOTINYL_LIPOYL"/>
    <property type="match status" value="1"/>
</dbReference>
<dbReference type="Pfam" id="PF00364">
    <property type="entry name" value="Biotin_lipoyl"/>
    <property type="match status" value="1"/>
</dbReference>
<keyword evidence="2" id="KW-0436">Ligase</keyword>
<feature type="domain" description="Lipoyl-binding" evidence="7">
    <location>
        <begin position="513"/>
        <end position="587"/>
    </location>
</feature>
<dbReference type="PROSITE" id="PS50979">
    <property type="entry name" value="BC"/>
    <property type="match status" value="1"/>
</dbReference>
<dbReference type="SUPFAM" id="SSF51246">
    <property type="entry name" value="Rudiment single hybrid motif"/>
    <property type="match status" value="1"/>
</dbReference>
<dbReference type="SUPFAM" id="SSF56059">
    <property type="entry name" value="Glutathione synthetase ATP-binding domain-like"/>
    <property type="match status" value="1"/>
</dbReference>
<sequence>MFSSVLISNRGEIAVRLIRACRTLGIPCVAVYSDADADALHVRLADRAVRIGEGPARNSYLDAEAIIAAAVTEGVAAIHPGYGFLSEDPAFAQGVIDAGLTFIGPSPGVMATMADKTAARSAAIAAGLPVLPGSRAGLDAGAARVAARAIGYPLLVKAAFGGGGRGMRIVASETALALALESAAREAQASFGKPEVFLERYVERPRHVEVQVFGDQHGHVVHLGDRDCTMQRRHQKVIEEAPAPDLPPDLRRELHEAAVRLARNVGYVGAGTVEFLVDAARENFYFLEMNTRLQVEHGVTELVTGLDLVELQLLAAAGRALPFTQAEVVLRGHAIEGRIAAEDPAAGFMPSAGRIGRLDMPAGPWVRTDFGFGPGDTVPPFYDSMLGKVLAWGNGRAEAARRLSGALAETRIDGIASNCTFLRRVVDSDAFAQVKHDVGWIERAAETLTPAGATESVGEAVADSEDGIRALPFRREVLDTPQGQVVLDIRTAQMEPGLRAGRQRRGPATMVSHVQAAMPGPVAPIDATVVNVAVAVGDVVTGATVLAMVEAMKMEMPIRAGIDGIVTALHVAVGETIKAGALVCAIEPSADHRETP</sequence>
<dbReference type="InterPro" id="IPR005479">
    <property type="entry name" value="CPAse_ATP-bd"/>
</dbReference>
<dbReference type="InterPro" id="IPR011054">
    <property type="entry name" value="Rudment_hybrid_motif"/>
</dbReference>
<feature type="domain" description="ATP-grasp" evidence="8">
    <location>
        <begin position="120"/>
        <end position="317"/>
    </location>
</feature>
<name>A0A2V3UJE0_9HYPH</name>
<dbReference type="PANTHER" id="PTHR18866">
    <property type="entry name" value="CARBOXYLASE:PYRUVATE/ACETYL-COA/PROPIONYL-COA CARBOXYLASE"/>
    <property type="match status" value="1"/>
</dbReference>
<protein>
    <submittedName>
        <fullName evidence="10">Biotin carboxyl carrier protein /biotin carboxylase</fullName>
    </submittedName>
</protein>
<evidence type="ECO:0000256" key="3">
    <source>
        <dbReference type="ARBA" id="ARBA00022741"/>
    </source>
</evidence>
<dbReference type="SMART" id="SM00878">
    <property type="entry name" value="Biotin_carb_C"/>
    <property type="match status" value="1"/>
</dbReference>
<evidence type="ECO:0000313" key="11">
    <source>
        <dbReference type="Proteomes" id="UP000248021"/>
    </source>
</evidence>
<dbReference type="Gene3D" id="2.40.50.100">
    <property type="match status" value="1"/>
</dbReference>
<dbReference type="PROSITE" id="PS00867">
    <property type="entry name" value="CPSASE_2"/>
    <property type="match status" value="1"/>
</dbReference>
<evidence type="ECO:0000256" key="1">
    <source>
        <dbReference type="ARBA" id="ARBA00001953"/>
    </source>
</evidence>
<dbReference type="Pfam" id="PF00289">
    <property type="entry name" value="Biotin_carb_N"/>
    <property type="match status" value="1"/>
</dbReference>
<comment type="cofactor">
    <cofactor evidence="1">
        <name>biotin</name>
        <dbReference type="ChEBI" id="CHEBI:57586"/>
    </cofactor>
</comment>
<dbReference type="CDD" id="cd06850">
    <property type="entry name" value="biotinyl_domain"/>
    <property type="match status" value="1"/>
</dbReference>
<dbReference type="InterPro" id="IPR016185">
    <property type="entry name" value="PreATP-grasp_dom_sf"/>
</dbReference>
<dbReference type="Pfam" id="PF02785">
    <property type="entry name" value="Biotin_carb_C"/>
    <property type="match status" value="1"/>
</dbReference>
<dbReference type="AlphaFoldDB" id="A0A2V3UJE0"/>
<evidence type="ECO:0000259" key="8">
    <source>
        <dbReference type="PROSITE" id="PS50975"/>
    </source>
</evidence>
<dbReference type="InterPro" id="IPR011053">
    <property type="entry name" value="Single_hybrid_motif"/>
</dbReference>
<keyword evidence="11" id="KW-1185">Reference proteome</keyword>
<evidence type="ECO:0000256" key="5">
    <source>
        <dbReference type="ARBA" id="ARBA00023267"/>
    </source>
</evidence>
<dbReference type="Proteomes" id="UP000248021">
    <property type="component" value="Unassembled WGS sequence"/>
</dbReference>
<evidence type="ECO:0000259" key="7">
    <source>
        <dbReference type="PROSITE" id="PS50968"/>
    </source>
</evidence>
<evidence type="ECO:0000256" key="6">
    <source>
        <dbReference type="PROSITE-ProRule" id="PRU00409"/>
    </source>
</evidence>
<proteinExistence type="predicted"/>